<organism evidence="6 7">
    <name type="scientific">Microbotryum intermedium</name>
    <dbReference type="NCBI Taxonomy" id="269621"/>
    <lineage>
        <taxon>Eukaryota</taxon>
        <taxon>Fungi</taxon>
        <taxon>Dikarya</taxon>
        <taxon>Basidiomycota</taxon>
        <taxon>Pucciniomycotina</taxon>
        <taxon>Microbotryomycetes</taxon>
        <taxon>Microbotryales</taxon>
        <taxon>Microbotryaceae</taxon>
        <taxon>Microbotryum</taxon>
    </lineage>
</organism>
<dbReference type="CDD" id="cd06133">
    <property type="entry name" value="ERI-1_3'hExo_like"/>
    <property type="match status" value="1"/>
</dbReference>
<dbReference type="InterPro" id="IPR036361">
    <property type="entry name" value="SAP_dom_sf"/>
</dbReference>
<dbReference type="InterPro" id="IPR047201">
    <property type="entry name" value="ERI-1_3'hExo-like"/>
</dbReference>
<dbReference type="SUPFAM" id="SSF53098">
    <property type="entry name" value="Ribonuclease H-like"/>
    <property type="match status" value="1"/>
</dbReference>
<feature type="region of interest" description="Disordered" evidence="4">
    <location>
        <begin position="34"/>
        <end position="66"/>
    </location>
</feature>
<dbReference type="InterPro" id="IPR051274">
    <property type="entry name" value="3-5_Exoribonuclease"/>
</dbReference>
<feature type="region of interest" description="Disordered" evidence="4">
    <location>
        <begin position="120"/>
        <end position="159"/>
    </location>
</feature>
<evidence type="ECO:0000259" key="5">
    <source>
        <dbReference type="SMART" id="SM00479"/>
    </source>
</evidence>
<gene>
    <name evidence="6" type="ORF">BQ2448_2448</name>
</gene>
<dbReference type="EMBL" id="FMSP01000004">
    <property type="protein sequence ID" value="SCV69428.1"/>
    <property type="molecule type" value="Genomic_DNA"/>
</dbReference>
<keyword evidence="3" id="KW-0269">Exonuclease</keyword>
<dbReference type="Gene3D" id="1.10.720.30">
    <property type="entry name" value="SAP domain"/>
    <property type="match status" value="1"/>
</dbReference>
<evidence type="ECO:0000256" key="3">
    <source>
        <dbReference type="ARBA" id="ARBA00022839"/>
    </source>
</evidence>
<accession>A0A238FE68</accession>
<evidence type="ECO:0000256" key="1">
    <source>
        <dbReference type="ARBA" id="ARBA00022722"/>
    </source>
</evidence>
<dbReference type="PANTHER" id="PTHR23044">
    <property type="entry name" value="3'-5' EXONUCLEASE ERI1-RELATED"/>
    <property type="match status" value="1"/>
</dbReference>
<dbReference type="InterPro" id="IPR012337">
    <property type="entry name" value="RNaseH-like_sf"/>
</dbReference>
<dbReference type="OrthoDB" id="448399at2759"/>
<evidence type="ECO:0000313" key="7">
    <source>
        <dbReference type="Proteomes" id="UP000198372"/>
    </source>
</evidence>
<dbReference type="STRING" id="269621.A0A238FE68"/>
<keyword evidence="1" id="KW-0540">Nuclease</keyword>
<protein>
    <submittedName>
        <fullName evidence="6">BQ2448_2448 protein</fullName>
    </submittedName>
</protein>
<reference evidence="7" key="1">
    <citation type="submission" date="2016-09" db="EMBL/GenBank/DDBJ databases">
        <authorList>
            <person name="Jeantristanb JTB J.-T."/>
            <person name="Ricardo R."/>
        </authorList>
    </citation>
    <scope>NUCLEOTIDE SEQUENCE [LARGE SCALE GENOMIC DNA]</scope>
</reference>
<dbReference type="Proteomes" id="UP000198372">
    <property type="component" value="Unassembled WGS sequence"/>
</dbReference>
<dbReference type="GO" id="GO:0000175">
    <property type="term" value="F:3'-5'-RNA exonuclease activity"/>
    <property type="evidence" value="ECO:0007669"/>
    <property type="project" value="InterPro"/>
</dbReference>
<keyword evidence="2" id="KW-0378">Hydrolase</keyword>
<feature type="domain" description="Exonuclease" evidence="5">
    <location>
        <begin position="72"/>
        <end position="349"/>
    </location>
</feature>
<evidence type="ECO:0000313" key="6">
    <source>
        <dbReference type="EMBL" id="SCV69428.1"/>
    </source>
</evidence>
<dbReference type="Pfam" id="PF00929">
    <property type="entry name" value="RNase_T"/>
    <property type="match status" value="1"/>
</dbReference>
<dbReference type="GO" id="GO:0003676">
    <property type="term" value="F:nucleic acid binding"/>
    <property type="evidence" value="ECO:0007669"/>
    <property type="project" value="InterPro"/>
</dbReference>
<dbReference type="SMART" id="SM00479">
    <property type="entry name" value="EXOIII"/>
    <property type="match status" value="1"/>
</dbReference>
<evidence type="ECO:0000256" key="4">
    <source>
        <dbReference type="SAM" id="MobiDB-lite"/>
    </source>
</evidence>
<feature type="compositionally biased region" description="Acidic residues" evidence="4">
    <location>
        <begin position="147"/>
        <end position="159"/>
    </location>
</feature>
<dbReference type="InterPro" id="IPR013520">
    <property type="entry name" value="Ribonucl_H"/>
</dbReference>
<dbReference type="InterPro" id="IPR036397">
    <property type="entry name" value="RNaseH_sf"/>
</dbReference>
<evidence type="ECO:0000256" key="2">
    <source>
        <dbReference type="ARBA" id="ARBA00022801"/>
    </source>
</evidence>
<keyword evidence="7" id="KW-1185">Reference proteome</keyword>
<proteinExistence type="predicted"/>
<sequence length="392" mass="43981">MSAWMAPTVDELREALAILCLDTRGHKDVLSRRLARHNKTQHEVTTTPPPPSTTSRGPLPRPDRPREQAFDAYLCSDVEATCEHFMGQHVAKHAFSWPNEIIEFPVVLLKWCKVDRVESNPPSLSTSEADVSAGGDGETGSGRVPSSEEEGIDDEDEADPERWELRIVDEFHSFVRPKHRPKLSEFCRGLTGITQAQVDTAPYYPQVLKRFEKQFITKHNLFSKEVKTVWVTDGLWDLRDFVAKQVFLSNIQRPSWLGGHVIDLRKLVTHYFAGLSSPPVDLTAKVNGSPPPKPSIPIPIPTTAPESLSIPCVLSALCLPPFVGHLHSGLDDARNLSRILIELARRGVGLEPNLTVPYMQGREKRWDWMGRGGTVVWERVWGFEQLSHGGEE</sequence>
<dbReference type="PANTHER" id="PTHR23044:SF61">
    <property type="entry name" value="3'-5' EXORIBONUCLEASE 1-RELATED"/>
    <property type="match status" value="1"/>
</dbReference>
<dbReference type="AlphaFoldDB" id="A0A238FE68"/>
<dbReference type="Gene3D" id="3.30.420.10">
    <property type="entry name" value="Ribonuclease H-like superfamily/Ribonuclease H"/>
    <property type="match status" value="1"/>
</dbReference>
<name>A0A238FE68_9BASI</name>
<feature type="compositionally biased region" description="Polar residues" evidence="4">
    <location>
        <begin position="120"/>
        <end position="129"/>
    </location>
</feature>